<feature type="signal peptide" evidence="2">
    <location>
        <begin position="1"/>
        <end position="21"/>
    </location>
</feature>
<feature type="compositionally biased region" description="Basic residues" evidence="1">
    <location>
        <begin position="797"/>
        <end position="808"/>
    </location>
</feature>
<dbReference type="PROSITE" id="PS50853">
    <property type="entry name" value="FN3"/>
    <property type="match status" value="2"/>
</dbReference>
<feature type="region of interest" description="Disordered" evidence="1">
    <location>
        <begin position="779"/>
        <end position="971"/>
    </location>
</feature>
<feature type="compositionally biased region" description="Polar residues" evidence="1">
    <location>
        <begin position="910"/>
        <end position="920"/>
    </location>
</feature>
<feature type="domain" description="Fibronectin type-III" evidence="3">
    <location>
        <begin position="116"/>
        <end position="214"/>
    </location>
</feature>
<feature type="compositionally biased region" description="Basic and acidic residues" evidence="1">
    <location>
        <begin position="1165"/>
        <end position="1174"/>
    </location>
</feature>
<dbReference type="Pfam" id="PF21731">
    <property type="entry name" value="TARSH_C"/>
    <property type="match status" value="1"/>
</dbReference>
<evidence type="ECO:0000256" key="2">
    <source>
        <dbReference type="SAM" id="SignalP"/>
    </source>
</evidence>
<protein>
    <submittedName>
        <fullName evidence="5">Target of Nesh-SH3 isoform X25</fullName>
    </submittedName>
</protein>
<dbReference type="GeneID" id="101717706"/>
<feature type="compositionally biased region" description="Polar residues" evidence="1">
    <location>
        <begin position="859"/>
        <end position="872"/>
    </location>
</feature>
<dbReference type="InterPro" id="IPR013783">
    <property type="entry name" value="Ig-like_fold"/>
</dbReference>
<gene>
    <name evidence="5" type="primary">Abi3bp</name>
</gene>
<feature type="compositionally biased region" description="Polar residues" evidence="1">
    <location>
        <begin position="478"/>
        <end position="505"/>
    </location>
</feature>
<evidence type="ECO:0000259" key="3">
    <source>
        <dbReference type="PROSITE" id="PS50853"/>
    </source>
</evidence>
<dbReference type="SUPFAM" id="SSF49265">
    <property type="entry name" value="Fibronectin type III"/>
    <property type="match status" value="2"/>
</dbReference>
<feature type="compositionally biased region" description="Basic residues" evidence="1">
    <location>
        <begin position="543"/>
        <end position="556"/>
    </location>
</feature>
<feature type="compositionally biased region" description="Basic residues" evidence="1">
    <location>
        <begin position="513"/>
        <end position="523"/>
    </location>
</feature>
<dbReference type="InterPro" id="IPR036116">
    <property type="entry name" value="FN3_sf"/>
</dbReference>
<dbReference type="Pfam" id="PF00041">
    <property type="entry name" value="fn3"/>
    <property type="match status" value="1"/>
</dbReference>
<name>A0AAX6RDP2_HETGA</name>
<feature type="compositionally biased region" description="Basic residues" evidence="1">
    <location>
        <begin position="664"/>
        <end position="677"/>
    </location>
</feature>
<feature type="compositionally biased region" description="Basic and acidic residues" evidence="1">
    <location>
        <begin position="951"/>
        <end position="962"/>
    </location>
</feature>
<feature type="compositionally biased region" description="Polar residues" evidence="1">
    <location>
        <begin position="1185"/>
        <end position="1195"/>
    </location>
</feature>
<feature type="chain" id="PRO_5043859103" evidence="2">
    <location>
        <begin position="22"/>
        <end position="1483"/>
    </location>
</feature>
<reference evidence="5" key="1">
    <citation type="submission" date="2025-08" db="UniProtKB">
        <authorList>
            <consortium name="RefSeq"/>
        </authorList>
    </citation>
    <scope>IDENTIFICATION</scope>
</reference>
<dbReference type="GO" id="GO:0010811">
    <property type="term" value="P:positive regulation of cell-substrate adhesion"/>
    <property type="evidence" value="ECO:0007669"/>
    <property type="project" value="TreeGrafter"/>
</dbReference>
<accession>A0AAX6RDP2</accession>
<feature type="region of interest" description="Disordered" evidence="1">
    <location>
        <begin position="1322"/>
        <end position="1352"/>
    </location>
</feature>
<feature type="compositionally biased region" description="Polar residues" evidence="1">
    <location>
        <begin position="1013"/>
        <end position="1032"/>
    </location>
</feature>
<evidence type="ECO:0000313" key="4">
    <source>
        <dbReference type="Proteomes" id="UP000694906"/>
    </source>
</evidence>
<feature type="compositionally biased region" description="Pro residues" evidence="1">
    <location>
        <begin position="525"/>
        <end position="537"/>
    </location>
</feature>
<feature type="region of interest" description="Disordered" evidence="1">
    <location>
        <begin position="433"/>
        <end position="615"/>
    </location>
</feature>
<dbReference type="GO" id="GO:0030198">
    <property type="term" value="P:extracellular matrix organization"/>
    <property type="evidence" value="ECO:0007669"/>
    <property type="project" value="TreeGrafter"/>
</dbReference>
<feature type="region of interest" description="Disordered" evidence="1">
    <location>
        <begin position="663"/>
        <end position="719"/>
    </location>
</feature>
<feature type="compositionally biased region" description="Pro residues" evidence="1">
    <location>
        <begin position="809"/>
        <end position="822"/>
    </location>
</feature>
<feature type="compositionally biased region" description="Basic residues" evidence="1">
    <location>
        <begin position="704"/>
        <end position="714"/>
    </location>
</feature>
<feature type="region of interest" description="Disordered" evidence="1">
    <location>
        <begin position="1049"/>
        <end position="1225"/>
    </location>
</feature>
<feature type="compositionally biased region" description="Basic residues" evidence="1">
    <location>
        <begin position="873"/>
        <end position="882"/>
    </location>
</feature>
<dbReference type="Gene3D" id="2.60.40.10">
    <property type="entry name" value="Immunoglobulins"/>
    <property type="match status" value="2"/>
</dbReference>
<dbReference type="PANTHER" id="PTHR23197">
    <property type="entry name" value="TARSH-RELATED FIBRONECTIN DOMAIN-CONTAINING"/>
    <property type="match status" value="1"/>
</dbReference>
<dbReference type="PANTHER" id="PTHR23197:SF10">
    <property type="entry name" value="TARGET OF NESH-SH3"/>
    <property type="match status" value="1"/>
</dbReference>
<feature type="domain" description="Fibronectin type-III" evidence="3">
    <location>
        <begin position="1248"/>
        <end position="1341"/>
    </location>
</feature>
<dbReference type="Proteomes" id="UP000694906">
    <property type="component" value="Unplaced"/>
</dbReference>
<sequence>MLSSLGCLLLCGSITLALGNAQKLPKGKKTSLKVHINTTSDSILLKFLQPNPNVKLEGFLLGYGSNTSPNQYFPLPTEGKYTEAVVDAEPKYLIVVRPVPPPSQKKSCSGKARPRKPLQLVVGTLTPSSVFLSWGFLINPHHDWTLQSHCPNDRFYTIRYREKDKEKKWIFQLCPATETIVENLKPNTVYEFGVKDNVEGGIWSKIFNHKTIIGSKNKVNGKIQSTYDQVHTVPAYAPRKLIPITIIKQVIQNVTHRASIKSPDKIPFGGTILVHLIIPGLNETTVKLPSSIMVEISDALKAQLANNETLALPAESRTPKVEKTTAQHITVTPETVPRATKPTVSSTLDISETTRVLSQRTPETLQTILLPKFELPLSTLAPKRLPEFPEAKTSFPFEKPEVTLVTKEKSWMAPTAKTSEDSKVVKPQTATYEVFSSPSTSDEPDISEPHTATSDPILDSIPPKTSRILEQPRATLAPSETSFIPQKVETFTSPAMKPTTSAPQKTTSIPSPPKRRPRPKTPRTKPAPEPQTLPPPQSTKAPPKTKRPGRRPRPKTTRSPEVPKSKPALEPATVYPESLVPRIVPKPPKRPKTSHRPDVFQIKPDSKPPVQFLPKPQITANPAFELATFQTEAPSITLVSTTDIEPVILRTTAPVTTLAPKITQRTRTHRPRPKHKSTLSPKIPHTKPDFGPITPGPSLAPTKSTHHPHPKSKPTSHPEVLQTILVPATIAEPVILRTEAPGTTLVPTEVFEQVTPVKEVPETAIVPGTDAEPVTELEPVTFRTETSEMTLATKITQRTRRPRPRPKTTPRPQAPQTNPVPKPSQWTRRPHPRPKPIPSLEAPESKPVPTAGLEPVTLRTETWVTTQAPKTSKWTRHPRPKPKTTPSPKSSQIKPALRQTPRTPPKTKTSQHPRITQTQPVPKGSPHATSKPKMSPRPEVSYTTSGPEDVPLPREPDPEVSRSEPVLQPVTFRIEPPKTTIAPLETRGIPFIPIISPSLSQEELQPTLEETDQSTQELFTTKIPRTTESAKTTPAPHRLYTTPWRFRIPDKPHIRPVLNRTTTKPVRPKPSGIPSRNGVGTGAKQPPKPSGSGRNVSVDSTQYTRKPGTIPRTHHPPLPSRPVPPRRKPLPPNNVTGKPGSSRIISSRVTSPPMRATLKPTETTSEIKEADKRQPTPPASGEELGNTTDFSSSPTRETDHLGKPRFKGPHVRYIPKPDNRPCSITDSIKRFPTEEVMEGNATSPPQNPPTNLTVVTVEGCPSFVILDWEKPLNDSVTEYEVISRENGSFSGKNKSIQITNQTFSTVENLKPDTSYEFQVKPKNPLGEGPASNTVAFSTESADPRVSEPVSGGRDAIWTERPFNSDSYSECKGKQYVKRTWYKKFVGVQLCNSLRYKIYLSDSLSGKFYNIGDQRGHGEDHCQFVDSFLDGRTGHHLSSDQLPTKEGYFRAVRQEPVQFGEIGGHTQINYVQWYECGTTIPGKW</sequence>
<feature type="compositionally biased region" description="Polar residues" evidence="1">
    <location>
        <begin position="1092"/>
        <end position="1104"/>
    </location>
</feature>
<dbReference type="InterPro" id="IPR003961">
    <property type="entry name" value="FN3_dom"/>
</dbReference>
<evidence type="ECO:0000313" key="5">
    <source>
        <dbReference type="RefSeq" id="XP_021094549.1"/>
    </source>
</evidence>
<proteinExistence type="predicted"/>
<keyword evidence="4" id="KW-1185">Reference proteome</keyword>
<dbReference type="CTD" id="25890"/>
<keyword evidence="2" id="KW-0732">Signal</keyword>
<dbReference type="InterPro" id="IPR049109">
    <property type="entry name" value="TARSH/FNDC1_C"/>
</dbReference>
<feature type="region of interest" description="Disordered" evidence="1">
    <location>
        <begin position="1002"/>
        <end position="1036"/>
    </location>
</feature>
<feature type="compositionally biased region" description="Polar residues" evidence="1">
    <location>
        <begin position="1330"/>
        <end position="1340"/>
    </location>
</feature>
<dbReference type="FunFam" id="2.60.40.10:FF:000292">
    <property type="entry name" value="Target of Nesh-SH3 isoform 1"/>
    <property type="match status" value="1"/>
</dbReference>
<organism evidence="4 5">
    <name type="scientific">Heterocephalus glaber</name>
    <name type="common">Naked mole rat</name>
    <dbReference type="NCBI Taxonomy" id="10181"/>
    <lineage>
        <taxon>Eukaryota</taxon>
        <taxon>Metazoa</taxon>
        <taxon>Chordata</taxon>
        <taxon>Craniata</taxon>
        <taxon>Vertebrata</taxon>
        <taxon>Euteleostomi</taxon>
        <taxon>Mammalia</taxon>
        <taxon>Eutheria</taxon>
        <taxon>Euarchontoglires</taxon>
        <taxon>Glires</taxon>
        <taxon>Rodentia</taxon>
        <taxon>Hystricomorpha</taxon>
        <taxon>Bathyergidae</taxon>
        <taxon>Heterocephalus</taxon>
    </lineage>
</organism>
<dbReference type="RefSeq" id="XP_021094549.1">
    <property type="nucleotide sequence ID" value="XM_021238890.1"/>
</dbReference>
<dbReference type="CDD" id="cd00063">
    <property type="entry name" value="FN3"/>
    <property type="match status" value="2"/>
</dbReference>
<evidence type="ECO:0000256" key="1">
    <source>
        <dbReference type="SAM" id="MobiDB-lite"/>
    </source>
</evidence>